<organism evidence="2 3">
    <name type="scientific">Cronartium quercuum f. sp. fusiforme G11</name>
    <dbReference type="NCBI Taxonomy" id="708437"/>
    <lineage>
        <taxon>Eukaryota</taxon>
        <taxon>Fungi</taxon>
        <taxon>Dikarya</taxon>
        <taxon>Basidiomycota</taxon>
        <taxon>Pucciniomycotina</taxon>
        <taxon>Pucciniomycetes</taxon>
        <taxon>Pucciniales</taxon>
        <taxon>Coleosporiaceae</taxon>
        <taxon>Cronartium</taxon>
    </lineage>
</organism>
<evidence type="ECO:0000313" key="3">
    <source>
        <dbReference type="Proteomes" id="UP000886653"/>
    </source>
</evidence>
<dbReference type="Proteomes" id="UP000886653">
    <property type="component" value="Unassembled WGS sequence"/>
</dbReference>
<reference evidence="2" key="1">
    <citation type="submission" date="2013-11" db="EMBL/GenBank/DDBJ databases">
        <title>Genome sequence of the fusiform rust pathogen reveals effectors for host alternation and coevolution with pine.</title>
        <authorList>
            <consortium name="DOE Joint Genome Institute"/>
            <person name="Smith K."/>
            <person name="Pendleton A."/>
            <person name="Kubisiak T."/>
            <person name="Anderson C."/>
            <person name="Salamov A."/>
            <person name="Aerts A."/>
            <person name="Riley R."/>
            <person name="Clum A."/>
            <person name="Lindquist E."/>
            <person name="Ence D."/>
            <person name="Campbell M."/>
            <person name="Kronenberg Z."/>
            <person name="Feau N."/>
            <person name="Dhillon B."/>
            <person name="Hamelin R."/>
            <person name="Burleigh J."/>
            <person name="Smith J."/>
            <person name="Yandell M."/>
            <person name="Nelson C."/>
            <person name="Grigoriev I."/>
            <person name="Davis J."/>
        </authorList>
    </citation>
    <scope>NUCLEOTIDE SEQUENCE</scope>
    <source>
        <strain evidence="2">G11</strain>
    </source>
</reference>
<name>A0A9P6T6J6_9BASI</name>
<comment type="caution">
    <text evidence="2">The sequence shown here is derived from an EMBL/GenBank/DDBJ whole genome shotgun (WGS) entry which is preliminary data.</text>
</comment>
<dbReference type="PROSITE" id="PS50007">
    <property type="entry name" value="PIPLC_X_DOMAIN"/>
    <property type="match status" value="1"/>
</dbReference>
<proteinExistence type="predicted"/>
<evidence type="ECO:0000256" key="1">
    <source>
        <dbReference type="SAM" id="MobiDB-lite"/>
    </source>
</evidence>
<gene>
    <name evidence="2" type="ORF">CROQUDRAFT_136337</name>
</gene>
<dbReference type="AlphaFoldDB" id="A0A9P6T6J6"/>
<keyword evidence="3" id="KW-1185">Reference proteome</keyword>
<accession>A0A9P6T6J6</accession>
<sequence>MEGNTSCGESSSKQSQLWNSNDLHGGNDIRSIFLEPVKGLSHNSCTNEIQKVSSHQFDQENYISAYFPGKNQILQNGSKMLSMDVKDSQTQTGIHELFWNDLESWNIPPSSHGHMLEMGDTQKSNDKEIPKGLPDHSMDLSEPKAYQSSPVSHIQQTMNTDTYLTSSIGQHKTENVENFWNIQPKGYRMIQNTQPENSITQRISPDLMEKSFSFNNVGRDVSTLHSQTYGGGQTRNLWLKRPRVLDSGLQNLVEVGENPCYGAMKNGIYGIDQPGDNKKQRGYDSGAVFQENFSVESLGHRLSSENGSSATLPMATLLAQKPTKKNMCESTRTTIEQLQPVFGRQMGFSSSDFLTAVPNSPINLNQNHAQQWYETVYSGSRFKLRMDNFSNAASDQQVKISTYALGPTPEIRTSSYSASFEEVQQDPLLMGFQAPSTDDIGKEGWGNSATKSSRNSLETSQEYKSLWPGENSLFHTEVLSRIGRKEFPFSNKDFSTLSAKTIPDAPSQVFGHSVPSTESINSEKVQLEEHDTIRHNKSSHQLLSSVPILNSEKGYSLPKPHKRYKKLLEFGEEKPNTIGAAVAKHLSKDLVKAFLSLCRRNQKLPGIQCLANIWTVKTVIPFVYFLVLQNPSLGLWRRIEKIAAHLFRTYHEIYLQPDQNLNQIQLTKFLMWYTEIFHQISNPKFDFPMQNENQDMGTSARLPQGINPIARCFILLHVQKFHSSMFSFGKTRPLVAFSNSFFELWKNDDEKGFPGKNYKVNGEWIIGNHWEQASSKILESAENVTLPSDFPNTYDLGNQIVGGFPRIEKQNIYSHMYSKFFDQNHAELTSFLAMSEHLTKEAPALPCKQTEHVAGVLSHYIEKHFQEVKNQSDSQGTCFKYLPSLLRDFFEANEDP</sequence>
<feature type="region of interest" description="Disordered" evidence="1">
    <location>
        <begin position="1"/>
        <end position="21"/>
    </location>
</feature>
<dbReference type="EMBL" id="MU167403">
    <property type="protein sequence ID" value="KAG0141082.1"/>
    <property type="molecule type" value="Genomic_DNA"/>
</dbReference>
<evidence type="ECO:0000313" key="2">
    <source>
        <dbReference type="EMBL" id="KAG0141082.1"/>
    </source>
</evidence>
<protein>
    <submittedName>
        <fullName evidence="2">Uncharacterized protein</fullName>
    </submittedName>
</protein>
<dbReference type="OrthoDB" id="10688264at2759"/>